<dbReference type="InterPro" id="IPR036388">
    <property type="entry name" value="WH-like_DNA-bd_sf"/>
</dbReference>
<evidence type="ECO:0000259" key="5">
    <source>
        <dbReference type="PROSITE" id="PS50931"/>
    </source>
</evidence>
<dbReference type="SUPFAM" id="SSF53850">
    <property type="entry name" value="Periplasmic binding protein-like II"/>
    <property type="match status" value="1"/>
</dbReference>
<evidence type="ECO:0000256" key="2">
    <source>
        <dbReference type="ARBA" id="ARBA00023015"/>
    </source>
</evidence>
<dbReference type="Proteomes" id="UP000307768">
    <property type="component" value="Unassembled WGS sequence"/>
</dbReference>
<comment type="caution">
    <text evidence="6">The sequence shown here is derived from an EMBL/GenBank/DDBJ whole genome shotgun (WGS) entry which is preliminary data.</text>
</comment>
<dbReference type="Pfam" id="PF00126">
    <property type="entry name" value="HTH_1"/>
    <property type="match status" value="1"/>
</dbReference>
<dbReference type="AlphaFoldDB" id="A0A5Q6RJ71"/>
<evidence type="ECO:0000256" key="1">
    <source>
        <dbReference type="ARBA" id="ARBA00009437"/>
    </source>
</evidence>
<dbReference type="Pfam" id="PF03466">
    <property type="entry name" value="LysR_substrate"/>
    <property type="match status" value="1"/>
</dbReference>
<keyword evidence="3" id="KW-0238">DNA-binding</keyword>
<dbReference type="PRINTS" id="PR00039">
    <property type="entry name" value="HTHLYSR"/>
</dbReference>
<proteinExistence type="inferred from homology"/>
<name>A0A5Q6RJ71_9ACTN</name>
<evidence type="ECO:0000313" key="6">
    <source>
        <dbReference type="EMBL" id="KAA1418125.1"/>
    </source>
</evidence>
<dbReference type="PROSITE" id="PS50931">
    <property type="entry name" value="HTH_LYSR"/>
    <property type="match status" value="1"/>
</dbReference>
<dbReference type="SUPFAM" id="SSF46785">
    <property type="entry name" value="Winged helix' DNA-binding domain"/>
    <property type="match status" value="1"/>
</dbReference>
<dbReference type="InterPro" id="IPR036390">
    <property type="entry name" value="WH_DNA-bd_sf"/>
</dbReference>
<dbReference type="GO" id="GO:0032993">
    <property type="term" value="C:protein-DNA complex"/>
    <property type="evidence" value="ECO:0007669"/>
    <property type="project" value="TreeGrafter"/>
</dbReference>
<dbReference type="Gene3D" id="3.40.190.290">
    <property type="match status" value="1"/>
</dbReference>
<dbReference type="GO" id="GO:0003677">
    <property type="term" value="F:DNA binding"/>
    <property type="evidence" value="ECO:0007669"/>
    <property type="project" value="UniProtKB-KW"/>
</dbReference>
<sequence>MELQQLRYVVAVAETRSFTRAAQQCHVVQSALSHQVAKLEREIGARLFDRTSRRVDLSAAGEAFLPAAREALDAAERARAEAAAVSGVVSGRLRLGAIPTVTAYDLPSLLRDFRAAHPRVDVSLRTDGSQELVAQIATGTVDIAFLGLPPGRVPRGVRSRIAGRGEHVAVVAPDHPLADEHRTDLASLAPYPFVDFTAGTPGRLQVDEAFAAAGVERHVAFEVTTGDLAAGLVAQRLGIALLPGAYAATLAGVRTVEIADAPVREEHVAWSRHRPSPAAAAFLEMLAASSAG</sequence>
<comment type="similarity">
    <text evidence="1">Belongs to the LysR transcriptional regulatory family.</text>
</comment>
<evidence type="ECO:0000256" key="3">
    <source>
        <dbReference type="ARBA" id="ARBA00023125"/>
    </source>
</evidence>
<keyword evidence="4" id="KW-0804">Transcription</keyword>
<keyword evidence="2" id="KW-0805">Transcription regulation</keyword>
<accession>A0A5Q6RJ71</accession>
<gene>
    <name evidence="6" type="ORF">FE697_019980</name>
</gene>
<dbReference type="PANTHER" id="PTHR30346">
    <property type="entry name" value="TRANSCRIPTIONAL DUAL REGULATOR HCAR-RELATED"/>
    <property type="match status" value="1"/>
</dbReference>
<dbReference type="InterPro" id="IPR005119">
    <property type="entry name" value="LysR_subst-bd"/>
</dbReference>
<dbReference type="InterPro" id="IPR000847">
    <property type="entry name" value="LysR_HTH_N"/>
</dbReference>
<dbReference type="GO" id="GO:0003700">
    <property type="term" value="F:DNA-binding transcription factor activity"/>
    <property type="evidence" value="ECO:0007669"/>
    <property type="project" value="InterPro"/>
</dbReference>
<dbReference type="RefSeq" id="WP_149771414.1">
    <property type="nucleotide sequence ID" value="NZ_VDFQ02000007.1"/>
</dbReference>
<dbReference type="OrthoDB" id="3181812at2"/>
<dbReference type="FunFam" id="1.10.10.10:FF:000001">
    <property type="entry name" value="LysR family transcriptional regulator"/>
    <property type="match status" value="1"/>
</dbReference>
<feature type="domain" description="HTH lysR-type" evidence="5">
    <location>
        <begin position="1"/>
        <end position="58"/>
    </location>
</feature>
<protein>
    <submittedName>
        <fullName evidence="6">LysR family transcriptional regulator</fullName>
    </submittedName>
</protein>
<dbReference type="EMBL" id="VDFQ02000007">
    <property type="protein sequence ID" value="KAA1418125.1"/>
    <property type="molecule type" value="Genomic_DNA"/>
</dbReference>
<evidence type="ECO:0000256" key="4">
    <source>
        <dbReference type="ARBA" id="ARBA00023163"/>
    </source>
</evidence>
<dbReference type="PANTHER" id="PTHR30346:SF30">
    <property type="entry name" value="SMALL NEUTRAL PROTEASE REGULATORY PROTEIN"/>
    <property type="match status" value="1"/>
</dbReference>
<evidence type="ECO:0000313" key="7">
    <source>
        <dbReference type="Proteomes" id="UP000307768"/>
    </source>
</evidence>
<reference evidence="6 7" key="1">
    <citation type="submission" date="2019-09" db="EMBL/GenBank/DDBJ databases">
        <title>Mumia zhuanghuii sp. nov. isolated from the intestinal contents of plateau pika (Ochotona curzoniae) in the Qinghai-Tibet plateau of China.</title>
        <authorList>
            <person name="Tian Z."/>
        </authorList>
    </citation>
    <scope>NUCLEOTIDE SEQUENCE [LARGE SCALE GENOMIC DNA]</scope>
    <source>
        <strain evidence="7">350</strain>
    </source>
</reference>
<dbReference type="Gene3D" id="1.10.10.10">
    <property type="entry name" value="Winged helix-like DNA-binding domain superfamily/Winged helix DNA-binding domain"/>
    <property type="match status" value="1"/>
</dbReference>
<dbReference type="CDD" id="cd08436">
    <property type="entry name" value="PBP2_LTTR_like_3"/>
    <property type="match status" value="1"/>
</dbReference>
<organism evidence="6 7">
    <name type="scientific">Mumia zhuanghuii</name>
    <dbReference type="NCBI Taxonomy" id="2585211"/>
    <lineage>
        <taxon>Bacteria</taxon>
        <taxon>Bacillati</taxon>
        <taxon>Actinomycetota</taxon>
        <taxon>Actinomycetes</taxon>
        <taxon>Propionibacteriales</taxon>
        <taxon>Nocardioidaceae</taxon>
        <taxon>Mumia</taxon>
    </lineage>
</organism>